<dbReference type="InterPro" id="IPR020481">
    <property type="entry name" value="Intracell_prot_inh_BsuPI"/>
</dbReference>
<sequence>MKRKAAIGWLMAIMAALMLAACGTESDNLPEDPESGDEIIEGEVTSTIEETDNGTYRYSVKNDTQEAVTFNFTSGQRYDFTLTDEQGNEVFRMSSVSMYTQALGEEILRQGEELQYEIQVPEANLEPGTYTLEVWMTPTEGTNYPAEIEHTIE</sequence>
<dbReference type="Gene3D" id="2.60.40.2360">
    <property type="entry name" value="Intracellular proteinase inhibitor BsuPI"/>
    <property type="match status" value="1"/>
</dbReference>
<evidence type="ECO:0000313" key="4">
    <source>
        <dbReference type="Proteomes" id="UP000067683"/>
    </source>
</evidence>
<feature type="chain" id="PRO_5039498381" description="Intracellular proteinase inhibitor BsuPI domain-containing protein" evidence="1">
    <location>
        <begin position="21"/>
        <end position="153"/>
    </location>
</feature>
<evidence type="ECO:0000313" key="3">
    <source>
        <dbReference type="EMBL" id="ALS74784.1"/>
    </source>
</evidence>
<name>A0A0U2XFG6_9BACL</name>
<dbReference type="EMBL" id="CP013659">
    <property type="protein sequence ID" value="ALS74784.1"/>
    <property type="molecule type" value="Genomic_DNA"/>
</dbReference>
<protein>
    <recommendedName>
        <fullName evidence="2">Intracellular proteinase inhibitor BsuPI domain-containing protein</fullName>
    </recommendedName>
</protein>
<evidence type="ECO:0000256" key="1">
    <source>
        <dbReference type="SAM" id="SignalP"/>
    </source>
</evidence>
<feature type="domain" description="Intracellular proteinase inhibitor BsuPI" evidence="2">
    <location>
        <begin position="50"/>
        <end position="137"/>
    </location>
</feature>
<organism evidence="3 4">
    <name type="scientific">Planococcus rifietoensis</name>
    <dbReference type="NCBI Taxonomy" id="200991"/>
    <lineage>
        <taxon>Bacteria</taxon>
        <taxon>Bacillati</taxon>
        <taxon>Bacillota</taxon>
        <taxon>Bacilli</taxon>
        <taxon>Bacillales</taxon>
        <taxon>Caryophanaceae</taxon>
        <taxon>Planococcus</taxon>
    </lineage>
</organism>
<evidence type="ECO:0000259" key="2">
    <source>
        <dbReference type="Pfam" id="PF12690"/>
    </source>
</evidence>
<dbReference type="OrthoDB" id="2453194at2"/>
<accession>A0A0U2XFG6</accession>
<dbReference type="PROSITE" id="PS51257">
    <property type="entry name" value="PROKAR_LIPOPROTEIN"/>
    <property type="match status" value="1"/>
</dbReference>
<gene>
    <name evidence="3" type="ORF">AUC31_05900</name>
</gene>
<feature type="signal peptide" evidence="1">
    <location>
        <begin position="1"/>
        <end position="20"/>
    </location>
</feature>
<dbReference type="AlphaFoldDB" id="A0A0U2XFG6"/>
<dbReference type="STRING" id="200991.AUC31_05900"/>
<dbReference type="RefSeq" id="WP_058381491.1">
    <property type="nucleotide sequence ID" value="NZ_CP013659.2"/>
</dbReference>
<keyword evidence="4" id="KW-1185">Reference proteome</keyword>
<dbReference type="Pfam" id="PF12690">
    <property type="entry name" value="BsuPI"/>
    <property type="match status" value="1"/>
</dbReference>
<reference evidence="3" key="1">
    <citation type="submission" date="2016-01" db="EMBL/GenBank/DDBJ databases">
        <title>Complete genome of Planococcus rifietoensis type strain M8.</title>
        <authorList>
            <person name="See-Too W.S."/>
        </authorList>
    </citation>
    <scope>NUCLEOTIDE SEQUENCE [LARGE SCALE GENOMIC DNA]</scope>
    <source>
        <strain evidence="3">M8</strain>
    </source>
</reference>
<dbReference type="InterPro" id="IPR038144">
    <property type="entry name" value="IPI"/>
</dbReference>
<dbReference type="KEGG" id="prt:AUC31_05900"/>
<proteinExistence type="predicted"/>
<keyword evidence="1" id="KW-0732">Signal</keyword>
<dbReference type="Proteomes" id="UP000067683">
    <property type="component" value="Chromosome"/>
</dbReference>